<reference evidence="1 2" key="1">
    <citation type="submission" date="2023-07" db="EMBL/GenBank/DDBJ databases">
        <title>Sorghum-associated microbial communities from plants grown in Nebraska, USA.</title>
        <authorList>
            <person name="Schachtman D."/>
        </authorList>
    </citation>
    <scope>NUCLEOTIDE SEQUENCE [LARGE SCALE GENOMIC DNA]</scope>
    <source>
        <strain evidence="1 2">3262</strain>
    </source>
</reference>
<dbReference type="EMBL" id="JAVDUU010000004">
    <property type="protein sequence ID" value="MDR6944193.1"/>
    <property type="molecule type" value="Genomic_DNA"/>
</dbReference>
<evidence type="ECO:0000313" key="1">
    <source>
        <dbReference type="EMBL" id="MDR6944193.1"/>
    </source>
</evidence>
<sequence length="46" mass="5019">MRNGNCLIIDLFNTSLAKAVINITACTNTYISLKLTINISSLYLVA</sequence>
<gene>
    <name evidence="1" type="ORF">J2W55_004053</name>
</gene>
<name>A0ABU1TFK8_9SPHI</name>
<dbReference type="Proteomes" id="UP001247620">
    <property type="component" value="Unassembled WGS sequence"/>
</dbReference>
<organism evidence="1 2">
    <name type="scientific">Mucilaginibacter pocheonensis</name>
    <dbReference type="NCBI Taxonomy" id="398050"/>
    <lineage>
        <taxon>Bacteria</taxon>
        <taxon>Pseudomonadati</taxon>
        <taxon>Bacteroidota</taxon>
        <taxon>Sphingobacteriia</taxon>
        <taxon>Sphingobacteriales</taxon>
        <taxon>Sphingobacteriaceae</taxon>
        <taxon>Mucilaginibacter</taxon>
    </lineage>
</organism>
<comment type="caution">
    <text evidence="1">The sequence shown here is derived from an EMBL/GenBank/DDBJ whole genome shotgun (WGS) entry which is preliminary data.</text>
</comment>
<proteinExistence type="predicted"/>
<evidence type="ECO:0000313" key="2">
    <source>
        <dbReference type="Proteomes" id="UP001247620"/>
    </source>
</evidence>
<protein>
    <submittedName>
        <fullName evidence="1">Uncharacterized protein</fullName>
    </submittedName>
</protein>
<accession>A0ABU1TFK8</accession>
<keyword evidence="2" id="KW-1185">Reference proteome</keyword>